<evidence type="ECO:0000256" key="1">
    <source>
        <dbReference type="HAMAP-Rule" id="MF_00122"/>
    </source>
</evidence>
<dbReference type="Pfam" id="PF02686">
    <property type="entry name" value="GatC"/>
    <property type="match status" value="1"/>
</dbReference>
<comment type="similarity">
    <text evidence="1">Belongs to the GatC family.</text>
</comment>
<accession>A0A930UAW1</accession>
<dbReference type="GO" id="GO:0006450">
    <property type="term" value="P:regulation of translational fidelity"/>
    <property type="evidence" value="ECO:0007669"/>
    <property type="project" value="InterPro"/>
</dbReference>
<reference evidence="2" key="1">
    <citation type="submission" date="2020-10" db="EMBL/GenBank/DDBJ databases">
        <title>An improved Amphimedon queenslandica hologenome assembly reveals how three proteobacterial symbionts can extend the metabolic phenotypic of their marine sponge host.</title>
        <authorList>
            <person name="Degnan B."/>
            <person name="Degnan S."/>
            <person name="Xiang X."/>
        </authorList>
    </citation>
    <scope>NUCLEOTIDE SEQUENCE</scope>
    <source>
        <strain evidence="2">AqS2</strain>
    </source>
</reference>
<dbReference type="AlphaFoldDB" id="A0A930UAW1"/>
<dbReference type="EMBL" id="JADHEI010000009">
    <property type="protein sequence ID" value="MBF2734525.1"/>
    <property type="molecule type" value="Genomic_DNA"/>
</dbReference>
<keyword evidence="1" id="KW-0436">Ligase</keyword>
<comment type="catalytic activity">
    <reaction evidence="1">
        <text>L-glutamyl-tRNA(Gln) + L-glutamine + ATP + H2O = L-glutaminyl-tRNA(Gln) + L-glutamate + ADP + phosphate + H(+)</text>
        <dbReference type="Rhea" id="RHEA:17521"/>
        <dbReference type="Rhea" id="RHEA-COMP:9681"/>
        <dbReference type="Rhea" id="RHEA-COMP:9684"/>
        <dbReference type="ChEBI" id="CHEBI:15377"/>
        <dbReference type="ChEBI" id="CHEBI:15378"/>
        <dbReference type="ChEBI" id="CHEBI:29985"/>
        <dbReference type="ChEBI" id="CHEBI:30616"/>
        <dbReference type="ChEBI" id="CHEBI:43474"/>
        <dbReference type="ChEBI" id="CHEBI:58359"/>
        <dbReference type="ChEBI" id="CHEBI:78520"/>
        <dbReference type="ChEBI" id="CHEBI:78521"/>
        <dbReference type="ChEBI" id="CHEBI:456216"/>
    </reaction>
</comment>
<comment type="function">
    <text evidence="1">Allows the formation of correctly charged Asn-tRNA(Asn) or Gln-tRNA(Gln) through the transamidation of misacylated Asp-tRNA(Asn) or Glu-tRNA(Gln) in organisms which lack either or both of asparaginyl-tRNA or glutaminyl-tRNA synthetases. The reaction takes place in the presence of glutamine and ATP through an activated phospho-Asp-tRNA(Asn) or phospho-Glu-tRNA(Gln).</text>
</comment>
<name>A0A930UAW1_9GAMM</name>
<dbReference type="Proteomes" id="UP000604381">
    <property type="component" value="Unassembled WGS sequence"/>
</dbReference>
<comment type="catalytic activity">
    <reaction evidence="1">
        <text>L-aspartyl-tRNA(Asn) + L-glutamine + ATP + H2O = L-asparaginyl-tRNA(Asn) + L-glutamate + ADP + phosphate + 2 H(+)</text>
        <dbReference type="Rhea" id="RHEA:14513"/>
        <dbReference type="Rhea" id="RHEA-COMP:9674"/>
        <dbReference type="Rhea" id="RHEA-COMP:9677"/>
        <dbReference type="ChEBI" id="CHEBI:15377"/>
        <dbReference type="ChEBI" id="CHEBI:15378"/>
        <dbReference type="ChEBI" id="CHEBI:29985"/>
        <dbReference type="ChEBI" id="CHEBI:30616"/>
        <dbReference type="ChEBI" id="CHEBI:43474"/>
        <dbReference type="ChEBI" id="CHEBI:58359"/>
        <dbReference type="ChEBI" id="CHEBI:78515"/>
        <dbReference type="ChEBI" id="CHEBI:78516"/>
        <dbReference type="ChEBI" id="CHEBI:456216"/>
    </reaction>
</comment>
<dbReference type="GO" id="GO:0050567">
    <property type="term" value="F:glutaminyl-tRNA synthase (glutamine-hydrolyzing) activity"/>
    <property type="evidence" value="ECO:0007669"/>
    <property type="project" value="UniProtKB-UniRule"/>
</dbReference>
<dbReference type="Gene3D" id="1.10.20.60">
    <property type="entry name" value="Glu-tRNAGln amidotransferase C subunit, N-terminal domain"/>
    <property type="match status" value="1"/>
</dbReference>
<keyword evidence="1" id="KW-0067">ATP-binding</keyword>
<comment type="subunit">
    <text evidence="1">Heterotrimer of A, B and C subunits.</text>
</comment>
<sequence length="93" mass="9676">MKLSTAQLRQLAALARLELDDGQLRALEGDFARMMAMAEQIQQAPTAGLDGLSHVHGHGLALRADEPADAGANLAAGAVAHRDGMVVVPPVID</sequence>
<keyword evidence="1" id="KW-0648">Protein biosynthesis</keyword>
<dbReference type="InterPro" id="IPR036113">
    <property type="entry name" value="Asp/Glu-ADT_sf_sub_c"/>
</dbReference>
<dbReference type="InterPro" id="IPR003837">
    <property type="entry name" value="GatC"/>
</dbReference>
<proteinExistence type="inferred from homology"/>
<keyword evidence="1" id="KW-0547">Nucleotide-binding</keyword>
<gene>
    <name evidence="1 2" type="primary">gatC</name>
    <name evidence="2" type="ORF">ISN26_00260</name>
</gene>
<organism evidence="2 3">
    <name type="scientific">Candidatus Amphirhobacter heronislandensis</name>
    <dbReference type="NCBI Taxonomy" id="1732024"/>
    <lineage>
        <taxon>Bacteria</taxon>
        <taxon>Pseudomonadati</taxon>
        <taxon>Pseudomonadota</taxon>
        <taxon>Gammaproteobacteria</taxon>
        <taxon>Candidatus Tethybacterales</taxon>
        <taxon>Candidatus Tethybacteraceae</taxon>
        <taxon>Candidatus Amphirhobacter</taxon>
    </lineage>
</organism>
<dbReference type="EC" id="6.3.5.-" evidence="1"/>
<dbReference type="GO" id="GO:0005524">
    <property type="term" value="F:ATP binding"/>
    <property type="evidence" value="ECO:0007669"/>
    <property type="project" value="UniProtKB-KW"/>
</dbReference>
<dbReference type="SUPFAM" id="SSF141000">
    <property type="entry name" value="Glu-tRNAGln amidotransferase C subunit"/>
    <property type="match status" value="1"/>
</dbReference>
<evidence type="ECO:0000313" key="3">
    <source>
        <dbReference type="Proteomes" id="UP000604381"/>
    </source>
</evidence>
<dbReference type="HAMAP" id="MF_00122">
    <property type="entry name" value="GatC"/>
    <property type="match status" value="1"/>
</dbReference>
<evidence type="ECO:0000313" key="2">
    <source>
        <dbReference type="EMBL" id="MBF2734525.1"/>
    </source>
</evidence>
<dbReference type="GO" id="GO:0006412">
    <property type="term" value="P:translation"/>
    <property type="evidence" value="ECO:0007669"/>
    <property type="project" value="UniProtKB-UniRule"/>
</dbReference>
<dbReference type="NCBIfam" id="TIGR00135">
    <property type="entry name" value="gatC"/>
    <property type="match status" value="1"/>
</dbReference>
<comment type="caution">
    <text evidence="2">The sequence shown here is derived from an EMBL/GenBank/DDBJ whole genome shotgun (WGS) entry which is preliminary data.</text>
</comment>
<protein>
    <recommendedName>
        <fullName evidence="1">Aspartyl/glutamyl-tRNA(Asn/Gln) amidotransferase subunit C</fullName>
        <shortName evidence="1">Asp/Glu-ADT subunit C</shortName>
        <ecNumber evidence="1">6.3.5.-</ecNumber>
    </recommendedName>
</protein>
<keyword evidence="3" id="KW-1185">Reference proteome</keyword>